<dbReference type="Pfam" id="PF03328">
    <property type="entry name" value="HpcH_HpaI"/>
    <property type="match status" value="1"/>
</dbReference>
<dbReference type="PIRSF" id="PIRSF015582">
    <property type="entry name" value="Cit_lyase_B"/>
    <property type="match status" value="1"/>
</dbReference>
<dbReference type="Gene3D" id="3.20.20.60">
    <property type="entry name" value="Phosphoenolpyruvate-binding domains"/>
    <property type="match status" value="1"/>
</dbReference>
<dbReference type="GO" id="GO:0000287">
    <property type="term" value="F:magnesium ion binding"/>
    <property type="evidence" value="ECO:0007669"/>
    <property type="project" value="TreeGrafter"/>
</dbReference>
<comment type="cofactor">
    <cofactor evidence="1">
        <name>Mg(2+)</name>
        <dbReference type="ChEBI" id="CHEBI:18420"/>
    </cofactor>
</comment>
<evidence type="ECO:0000313" key="7">
    <source>
        <dbReference type="EMBL" id="KXZ58477.1"/>
    </source>
</evidence>
<dbReference type="PANTHER" id="PTHR32308:SF10">
    <property type="entry name" value="CITRATE LYASE SUBUNIT BETA"/>
    <property type="match status" value="1"/>
</dbReference>
<keyword evidence="2 5" id="KW-0479">Metal-binding</keyword>
<dbReference type="Proteomes" id="UP000243589">
    <property type="component" value="Unassembled WGS sequence"/>
</dbReference>
<keyword evidence="8" id="KW-1185">Reference proteome</keyword>
<dbReference type="AlphaFoldDB" id="A0A150H8P3"/>
<dbReference type="SUPFAM" id="SSF51621">
    <property type="entry name" value="Phosphoenolpyruvate/pyruvate domain"/>
    <property type="match status" value="1"/>
</dbReference>
<evidence type="ECO:0000256" key="1">
    <source>
        <dbReference type="ARBA" id="ARBA00001946"/>
    </source>
</evidence>
<proteinExistence type="predicted"/>
<dbReference type="InterPro" id="IPR005000">
    <property type="entry name" value="Aldolase/citrate-lyase_domain"/>
</dbReference>
<dbReference type="InterPro" id="IPR015813">
    <property type="entry name" value="Pyrv/PenolPyrv_kinase-like_dom"/>
</dbReference>
<keyword evidence="7" id="KW-0456">Lyase</keyword>
<dbReference type="PANTHER" id="PTHR32308">
    <property type="entry name" value="LYASE BETA SUBUNIT, PUTATIVE (AFU_ORTHOLOGUE AFUA_4G13030)-RELATED"/>
    <property type="match status" value="1"/>
</dbReference>
<dbReference type="InterPro" id="IPR011206">
    <property type="entry name" value="Citrate_lyase_beta/mcl1/mcl2"/>
</dbReference>
<dbReference type="EC" id="4.1.-.-" evidence="7"/>
<evidence type="ECO:0000256" key="2">
    <source>
        <dbReference type="ARBA" id="ARBA00022723"/>
    </source>
</evidence>
<feature type="binding site" evidence="5">
    <location>
        <position position="116"/>
    </location>
    <ligand>
        <name>Mg(2+)</name>
        <dbReference type="ChEBI" id="CHEBI:18420"/>
    </ligand>
</feature>
<feature type="domain" description="HpcH/HpaI aldolase/citrate lyase" evidence="6">
    <location>
        <begin position="9"/>
        <end position="215"/>
    </location>
</feature>
<feature type="binding site" evidence="5">
    <location>
        <position position="142"/>
    </location>
    <ligand>
        <name>Mg(2+)</name>
        <dbReference type="ChEBI" id="CHEBI:18420"/>
    </ligand>
</feature>
<reference evidence="7 8" key="1">
    <citation type="submission" date="2016-01" db="EMBL/GenBank/DDBJ databases">
        <title>Use of Whole Genome Sequencing to ascertain that Brevibacterium massiliense (Roux, Raoult 2009) is a later heterotypic synonym of Brevibacterium ravenspurgense (Mages 2008).</title>
        <authorList>
            <person name="Bernier A.-M."/>
            <person name="Burdz T."/>
            <person name="Huynh C."/>
            <person name="Pachecho A.L."/>
            <person name="Wiebe D."/>
            <person name="Bonner C."/>
            <person name="Bernard K."/>
        </authorList>
    </citation>
    <scope>NUCLEOTIDE SEQUENCE [LARGE SCALE GENOMIC DNA]</scope>
    <source>
        <strain evidence="7 8">CCUG56047</strain>
    </source>
</reference>
<keyword evidence="3 5" id="KW-0460">Magnesium</keyword>
<evidence type="ECO:0000259" key="6">
    <source>
        <dbReference type="Pfam" id="PF03328"/>
    </source>
</evidence>
<comment type="caution">
    <text evidence="7">The sequence shown here is derived from an EMBL/GenBank/DDBJ whole genome shotgun (WGS) entry which is preliminary data.</text>
</comment>
<feature type="binding site" evidence="4">
    <location>
        <position position="116"/>
    </location>
    <ligand>
        <name>substrate</name>
    </ligand>
</feature>
<evidence type="ECO:0000256" key="4">
    <source>
        <dbReference type="PIRSR" id="PIRSR015582-1"/>
    </source>
</evidence>
<dbReference type="EMBL" id="LQQC01000010">
    <property type="protein sequence ID" value="KXZ58477.1"/>
    <property type="molecule type" value="Genomic_DNA"/>
</dbReference>
<dbReference type="GO" id="GO:0006107">
    <property type="term" value="P:oxaloacetate metabolic process"/>
    <property type="evidence" value="ECO:0007669"/>
    <property type="project" value="TreeGrafter"/>
</dbReference>
<organism evidence="7 8">
    <name type="scientific">Brevibacterium ravenspurgense</name>
    <dbReference type="NCBI Taxonomy" id="479117"/>
    <lineage>
        <taxon>Bacteria</taxon>
        <taxon>Bacillati</taxon>
        <taxon>Actinomycetota</taxon>
        <taxon>Actinomycetes</taxon>
        <taxon>Micrococcales</taxon>
        <taxon>Brevibacteriaceae</taxon>
        <taxon>Brevibacterium</taxon>
    </lineage>
</organism>
<dbReference type="GO" id="GO:0016829">
    <property type="term" value="F:lyase activity"/>
    <property type="evidence" value="ECO:0007669"/>
    <property type="project" value="UniProtKB-KW"/>
</dbReference>
<dbReference type="InterPro" id="IPR040442">
    <property type="entry name" value="Pyrv_kinase-like_dom_sf"/>
</dbReference>
<accession>A0A150H8P3</accession>
<dbReference type="RefSeq" id="WP_062021966.1">
    <property type="nucleotide sequence ID" value="NZ_LQQC01000010.1"/>
</dbReference>
<feature type="binding site" evidence="4">
    <location>
        <position position="67"/>
    </location>
    <ligand>
        <name>substrate</name>
    </ligand>
</feature>
<protein>
    <submittedName>
        <fullName evidence="7">Citrate lyase subunit beta-like protein</fullName>
        <ecNumber evidence="7">4.1.-.-</ecNumber>
    </submittedName>
</protein>
<evidence type="ECO:0000313" key="8">
    <source>
        <dbReference type="Proteomes" id="UP000243589"/>
    </source>
</evidence>
<sequence length="271" mass="29455">MPTMKPAWLFVPGDRPDRYTKAAERSDIVIVDFEDAVAPDDKAAARRAFLNFQNGPDALSPERTVIRVNPAGSPSFAEDRKFIGELSGRYSCMLPKVESAEDTEKLAGLKVIALIETAKGVLNVGEIAASPNVTTLMWGAEDLTADLGGGSSRKADGTYRDFARVARANMLLAAKANGKYALDSIWADIPNLEGLRAEAEDAVESGFDGKVSIHPNHIEVVRTAFAPTAEQIHWALGVLKKAETSNGVFQYEGQMIDEPLLRQARRIRSRA</sequence>
<evidence type="ECO:0000256" key="3">
    <source>
        <dbReference type="ARBA" id="ARBA00022842"/>
    </source>
</evidence>
<name>A0A150H8P3_9MICO</name>
<evidence type="ECO:0000256" key="5">
    <source>
        <dbReference type="PIRSR" id="PIRSR015582-2"/>
    </source>
</evidence>
<gene>
    <name evidence="7" type="primary">citE</name>
    <name evidence="7" type="ORF">Bravens_01526</name>
</gene>
<dbReference type="PATRIC" id="fig|479117.4.peg.1513"/>